<comment type="caution">
    <text evidence="6">The sequence shown here is derived from an EMBL/GenBank/DDBJ whole genome shotgun (WGS) entry which is preliminary data.</text>
</comment>
<dbReference type="PROSITE" id="PS50113">
    <property type="entry name" value="PAC"/>
    <property type="match status" value="4"/>
</dbReference>
<dbReference type="CDD" id="cd00130">
    <property type="entry name" value="PAS"/>
    <property type="match status" value="5"/>
</dbReference>
<evidence type="ECO:0000256" key="2">
    <source>
        <dbReference type="SAM" id="MobiDB-lite"/>
    </source>
</evidence>
<feature type="domain" description="Methyl-accepting transducer" evidence="3">
    <location>
        <begin position="656"/>
        <end position="849"/>
    </location>
</feature>
<feature type="domain" description="PAS" evidence="4">
    <location>
        <begin position="181"/>
        <end position="213"/>
    </location>
</feature>
<dbReference type="GO" id="GO:0007165">
    <property type="term" value="P:signal transduction"/>
    <property type="evidence" value="ECO:0007669"/>
    <property type="project" value="UniProtKB-KW"/>
</dbReference>
<dbReference type="CDD" id="cd11386">
    <property type="entry name" value="MCP_signal"/>
    <property type="match status" value="1"/>
</dbReference>
<dbReference type="PANTHER" id="PTHR24422:SF10">
    <property type="entry name" value="CHEMOTAXIS PROTEIN METHYLTRANSFERASE 2"/>
    <property type="match status" value="1"/>
</dbReference>
<dbReference type="NCBIfam" id="TIGR00229">
    <property type="entry name" value="sensory_box"/>
    <property type="match status" value="5"/>
</dbReference>
<dbReference type="InterPro" id="IPR000700">
    <property type="entry name" value="PAS-assoc_C"/>
</dbReference>
<dbReference type="Gene3D" id="3.30.450.20">
    <property type="entry name" value="PAS domain"/>
    <property type="match status" value="5"/>
</dbReference>
<feature type="compositionally biased region" description="Polar residues" evidence="2">
    <location>
        <begin position="1"/>
        <end position="16"/>
    </location>
</feature>
<dbReference type="Pfam" id="PF08447">
    <property type="entry name" value="PAS_3"/>
    <property type="match status" value="4"/>
</dbReference>
<feature type="domain" description="PAS" evidence="4">
    <location>
        <begin position="61"/>
        <end position="101"/>
    </location>
</feature>
<feature type="domain" description="PAC" evidence="5">
    <location>
        <begin position="242"/>
        <end position="294"/>
    </location>
</feature>
<evidence type="ECO:0000313" key="6">
    <source>
        <dbReference type="EMBL" id="PSJ40579.1"/>
    </source>
</evidence>
<evidence type="ECO:0000256" key="1">
    <source>
        <dbReference type="PROSITE-ProRule" id="PRU00284"/>
    </source>
</evidence>
<proteinExistence type="predicted"/>
<feature type="domain" description="PAC" evidence="5">
    <location>
        <begin position="120"/>
        <end position="172"/>
    </location>
</feature>
<dbReference type="Pfam" id="PF00015">
    <property type="entry name" value="MCPsignal"/>
    <property type="match status" value="1"/>
</dbReference>
<feature type="domain" description="PAS" evidence="4">
    <location>
        <begin position="427"/>
        <end position="457"/>
    </location>
</feature>
<feature type="region of interest" description="Disordered" evidence="2">
    <location>
        <begin position="1"/>
        <end position="22"/>
    </location>
</feature>
<dbReference type="InterPro" id="IPR000014">
    <property type="entry name" value="PAS"/>
</dbReference>
<dbReference type="SMART" id="SM00086">
    <property type="entry name" value="PAC"/>
    <property type="match status" value="5"/>
</dbReference>
<dbReference type="InterPro" id="IPR035965">
    <property type="entry name" value="PAS-like_dom_sf"/>
</dbReference>
<protein>
    <submittedName>
        <fullName evidence="6">Chemotaxis protein</fullName>
    </submittedName>
</protein>
<dbReference type="RefSeq" id="WP_106512731.1">
    <property type="nucleotide sequence ID" value="NZ_PXYI01000003.1"/>
</dbReference>
<dbReference type="PROSITE" id="PS50111">
    <property type="entry name" value="CHEMOTAXIS_TRANSDUC_2"/>
    <property type="match status" value="1"/>
</dbReference>
<evidence type="ECO:0000259" key="3">
    <source>
        <dbReference type="PROSITE" id="PS50111"/>
    </source>
</evidence>
<accession>A0A2P7QRK1</accession>
<evidence type="ECO:0000259" key="5">
    <source>
        <dbReference type="PROSITE" id="PS50113"/>
    </source>
</evidence>
<sequence>MSDHQQQNDGNAQRTPRNGGRAAAARTAGAASAAASAMAEALDDGADLCALGVALDRSQAVIEYSPEGRIVRANRLFLSLMGYTPDELTGRHHRLFCPEEHAASADYEMFWADLQAGSPQEDTFRRLAKNGRELWLRSKYFPIVAETGEVLKVVELAMDVTDVKLKSLRDKSLVDAIGRGSAVIEFDLAGHVIAVNPNFLALTGYSEDEVIGQHHRLFCTPEQVRGAAYRQFWEKLGAGDYVSGEFKRLGKGGKEIWIQATYNPILDLQGRPVSVVKFAVEVTDAKRAAAEAEGKVHAVDRSHAVIEFDLEGNILAANDSFCARMGYAIDEIRGKHHRIFCDKDYAASEEYRQFWHKMARGEHENGEFRRVSKDGESVWIQASYSPIMDLDGNPWKVVKYALDVTEQKKRNMDYEGKVRAIRRAQAVVEFDLDGQLLDANDNFLGLLGYSLDEVRGKHHRMFCDDELVASASYQDFWHRLSRGEYFGGEYKRVAKGGREIWIQATYNPILGLDGKPVKIVKFAMDVTEAKIRNAEFESRVAAVDRSQATIEFDLEGTILSANENFLSTMGYTLREIKGQHHSMFCDADYLKTQEYGDFWLRLNKGETHAGRFHRVGKYGRDVYIQASYSPVYDLAGNPVRVIKHAYNVTRQVQLEQQIATKSEQMQGMVARLCTAINSISEGASGATDLAGETERAAGRGTEAIAGAIESIDLINRSSKQIANIVGVIGELASQTNLLAFNAAIEAARAGEHGVGFSVVAEEVRKLAERSADAAGQISRLIEESTDRVEHGTERSRGARAAFEGIVASVDKTARAIAGIADSARVQEEVSAKVVTMIEELAASTRAVAA</sequence>
<evidence type="ECO:0000259" key="4">
    <source>
        <dbReference type="PROSITE" id="PS50112"/>
    </source>
</evidence>
<dbReference type="SMART" id="SM00283">
    <property type="entry name" value="MA"/>
    <property type="match status" value="1"/>
</dbReference>
<dbReference type="InterPro" id="IPR013655">
    <property type="entry name" value="PAS_fold_3"/>
</dbReference>
<dbReference type="SMART" id="SM00091">
    <property type="entry name" value="PAS"/>
    <property type="match status" value="5"/>
</dbReference>
<dbReference type="GO" id="GO:0016020">
    <property type="term" value="C:membrane"/>
    <property type="evidence" value="ECO:0007669"/>
    <property type="project" value="InterPro"/>
</dbReference>
<dbReference type="Proteomes" id="UP000241167">
    <property type="component" value="Unassembled WGS sequence"/>
</dbReference>
<dbReference type="PANTHER" id="PTHR24422">
    <property type="entry name" value="CHEMOTAXIS PROTEIN METHYLTRANSFERASE"/>
    <property type="match status" value="1"/>
</dbReference>
<dbReference type="InterPro" id="IPR001610">
    <property type="entry name" value="PAC"/>
</dbReference>
<evidence type="ECO:0000313" key="7">
    <source>
        <dbReference type="Proteomes" id="UP000241167"/>
    </source>
</evidence>
<dbReference type="Pfam" id="PF08448">
    <property type="entry name" value="PAS_4"/>
    <property type="match status" value="1"/>
</dbReference>
<dbReference type="SUPFAM" id="SSF58104">
    <property type="entry name" value="Methyl-accepting chemotaxis protein (MCP) signaling domain"/>
    <property type="match status" value="1"/>
</dbReference>
<dbReference type="AlphaFoldDB" id="A0A2P7QRK1"/>
<dbReference type="Gene3D" id="1.10.287.950">
    <property type="entry name" value="Methyl-accepting chemotaxis protein"/>
    <property type="match status" value="1"/>
</dbReference>
<dbReference type="InterPro" id="IPR050903">
    <property type="entry name" value="Bact_Chemotaxis_MeTrfase"/>
</dbReference>
<dbReference type="InterPro" id="IPR013656">
    <property type="entry name" value="PAS_4"/>
</dbReference>
<keyword evidence="1" id="KW-0807">Transducer</keyword>
<feature type="domain" description="PAC" evidence="5">
    <location>
        <begin position="364"/>
        <end position="416"/>
    </location>
</feature>
<dbReference type="SUPFAM" id="SSF55785">
    <property type="entry name" value="PYP-like sensor domain (PAS domain)"/>
    <property type="match status" value="5"/>
</dbReference>
<reference evidence="6 7" key="1">
    <citation type="submission" date="2018-03" db="EMBL/GenBank/DDBJ databases">
        <title>The draft genome of Sphingosinicella sp. GL-C-18.</title>
        <authorList>
            <person name="Liu L."/>
            <person name="Li L."/>
            <person name="Liang L."/>
            <person name="Zhang X."/>
            <person name="Wang T."/>
        </authorList>
    </citation>
    <scope>NUCLEOTIDE SEQUENCE [LARGE SCALE GENOMIC DNA]</scope>
    <source>
        <strain evidence="6 7">GL-C-18</strain>
    </source>
</reference>
<dbReference type="PROSITE" id="PS50112">
    <property type="entry name" value="PAS"/>
    <property type="match status" value="3"/>
</dbReference>
<dbReference type="InterPro" id="IPR004089">
    <property type="entry name" value="MCPsignal_dom"/>
</dbReference>
<name>A0A2P7QRK1_9SPHN</name>
<keyword evidence="7" id="KW-1185">Reference proteome</keyword>
<dbReference type="EMBL" id="PXYI01000003">
    <property type="protein sequence ID" value="PSJ40579.1"/>
    <property type="molecule type" value="Genomic_DNA"/>
</dbReference>
<feature type="domain" description="PAC" evidence="5">
    <location>
        <begin position="486"/>
        <end position="538"/>
    </location>
</feature>
<gene>
    <name evidence="6" type="ORF">C7I55_09640</name>
</gene>
<organism evidence="6 7">
    <name type="scientific">Allosphingosinicella deserti</name>
    <dbReference type="NCBI Taxonomy" id="2116704"/>
    <lineage>
        <taxon>Bacteria</taxon>
        <taxon>Pseudomonadati</taxon>
        <taxon>Pseudomonadota</taxon>
        <taxon>Alphaproteobacteria</taxon>
        <taxon>Sphingomonadales</taxon>
        <taxon>Sphingomonadaceae</taxon>
        <taxon>Allosphingosinicella</taxon>
    </lineage>
</organism>